<dbReference type="EMBL" id="AKFT01000063">
    <property type="protein sequence ID" value="EJF46449.1"/>
    <property type="molecule type" value="Genomic_DNA"/>
</dbReference>
<evidence type="ECO:0000259" key="5">
    <source>
        <dbReference type="Pfam" id="PF00291"/>
    </source>
</evidence>
<keyword evidence="7" id="KW-1185">Reference proteome</keyword>
<dbReference type="RefSeq" id="WP_008730669.1">
    <property type="nucleotide sequence ID" value="NZ_AKFT01000063.1"/>
</dbReference>
<dbReference type="InterPro" id="IPR011780">
    <property type="entry name" value="D_Ser_am_lyase"/>
</dbReference>
<dbReference type="PATRIC" id="fig|1125718.3.peg.889"/>
<dbReference type="GO" id="GO:0036088">
    <property type="term" value="P:D-serine catabolic process"/>
    <property type="evidence" value="ECO:0007669"/>
    <property type="project" value="TreeGrafter"/>
</dbReference>
<dbReference type="PANTHER" id="PTHR48078">
    <property type="entry name" value="THREONINE DEHYDRATASE, MITOCHONDRIAL-RELATED"/>
    <property type="match status" value="1"/>
</dbReference>
<evidence type="ECO:0000256" key="2">
    <source>
        <dbReference type="ARBA" id="ARBA00022898"/>
    </source>
</evidence>
<comment type="caution">
    <text evidence="6">The sequence shown here is derived from an EMBL/GenBank/DDBJ whole genome shotgun (WGS) entry which is preliminary data.</text>
</comment>
<dbReference type="EC" id="4.3.1.18" evidence="4"/>
<dbReference type="Pfam" id="PF00291">
    <property type="entry name" value="PALP"/>
    <property type="match status" value="1"/>
</dbReference>
<comment type="cofactor">
    <cofactor evidence="1 4">
        <name>pyridoxal 5'-phosphate</name>
        <dbReference type="ChEBI" id="CHEBI:597326"/>
    </cofactor>
</comment>
<gene>
    <name evidence="4 6" type="primary">dsdA</name>
    <name evidence="6" type="ORF">HMPREF1318_2708</name>
</gene>
<dbReference type="GO" id="GO:0030170">
    <property type="term" value="F:pyridoxal phosphate binding"/>
    <property type="evidence" value="ECO:0007669"/>
    <property type="project" value="InterPro"/>
</dbReference>
<dbReference type="InterPro" id="IPR036052">
    <property type="entry name" value="TrpB-like_PALP_sf"/>
</dbReference>
<dbReference type="NCBIfam" id="NF002823">
    <property type="entry name" value="PRK02991.1"/>
    <property type="match status" value="1"/>
</dbReference>
<accession>J0NH75</accession>
<dbReference type="GO" id="GO:0009097">
    <property type="term" value="P:isoleucine biosynthetic process"/>
    <property type="evidence" value="ECO:0007669"/>
    <property type="project" value="TreeGrafter"/>
</dbReference>
<feature type="modified residue" description="N6-(pyridoxal phosphate)lysine" evidence="4">
    <location>
        <position position="130"/>
    </location>
</feature>
<evidence type="ECO:0000256" key="4">
    <source>
        <dbReference type="HAMAP-Rule" id="MF_01030"/>
    </source>
</evidence>
<dbReference type="PANTHER" id="PTHR48078:SF9">
    <property type="entry name" value="D-SERINE DEHYDRATASE"/>
    <property type="match status" value="1"/>
</dbReference>
<dbReference type="GO" id="GO:0016836">
    <property type="term" value="F:hydro-lyase activity"/>
    <property type="evidence" value="ECO:0007669"/>
    <property type="project" value="UniProtKB-UniRule"/>
</dbReference>
<evidence type="ECO:0000313" key="7">
    <source>
        <dbReference type="Proteomes" id="UP000002941"/>
    </source>
</evidence>
<reference evidence="6 7" key="1">
    <citation type="submission" date="2012-05" db="EMBL/GenBank/DDBJ databases">
        <authorList>
            <person name="Harkins D.M."/>
            <person name="Madupu R."/>
            <person name="Durkin A.S."/>
            <person name="Torralba M."/>
            <person name="Methe B."/>
            <person name="Sutton G.G."/>
            <person name="Nelson K.E."/>
        </authorList>
    </citation>
    <scope>NUCLEOTIDE SEQUENCE [LARGE SCALE GENOMIC DNA]</scope>
    <source>
        <strain evidence="6 7">F0489</strain>
    </source>
</reference>
<dbReference type="GO" id="GO:0008721">
    <property type="term" value="F:D-serine ammonia-lyase activity"/>
    <property type="evidence" value="ECO:0007669"/>
    <property type="project" value="UniProtKB-EC"/>
</dbReference>
<dbReference type="AlphaFoldDB" id="J0NH75"/>
<evidence type="ECO:0000256" key="1">
    <source>
        <dbReference type="ARBA" id="ARBA00001933"/>
    </source>
</evidence>
<dbReference type="PROSITE" id="PS00165">
    <property type="entry name" value="DEHYDRATASE_SER_THR"/>
    <property type="match status" value="1"/>
</dbReference>
<comment type="similarity">
    <text evidence="4">Belongs to the serine/threonine dehydratase family. DsdA subfamily.</text>
</comment>
<evidence type="ECO:0000256" key="3">
    <source>
        <dbReference type="ARBA" id="ARBA00023239"/>
    </source>
</evidence>
<comment type="catalytic activity">
    <reaction evidence="4">
        <text>D-serine = pyruvate + NH4(+)</text>
        <dbReference type="Rhea" id="RHEA:13977"/>
        <dbReference type="ChEBI" id="CHEBI:15361"/>
        <dbReference type="ChEBI" id="CHEBI:28938"/>
        <dbReference type="ChEBI" id="CHEBI:35247"/>
        <dbReference type="EC" id="4.3.1.18"/>
    </reaction>
</comment>
<name>J0NH75_9ACTO</name>
<dbReference type="eggNOG" id="COG3048">
    <property type="taxonomic scope" value="Bacteria"/>
</dbReference>
<dbReference type="Proteomes" id="UP000002941">
    <property type="component" value="Unassembled WGS sequence"/>
</dbReference>
<dbReference type="OrthoDB" id="9780546at2"/>
<dbReference type="HAMAP" id="MF_01030">
    <property type="entry name" value="D_Ser_dehydrat"/>
    <property type="match status" value="1"/>
</dbReference>
<dbReference type="NCBIfam" id="TIGR02035">
    <property type="entry name" value="D_Ser_am_lyase"/>
    <property type="match status" value="1"/>
</dbReference>
<evidence type="ECO:0000313" key="6">
    <source>
        <dbReference type="EMBL" id="EJF46449.1"/>
    </source>
</evidence>
<keyword evidence="2 4" id="KW-0663">Pyridoxal phosphate</keyword>
<protein>
    <recommendedName>
        <fullName evidence="4">Probable D-serine dehydratase</fullName>
        <ecNumber evidence="4">4.3.1.18</ecNumber>
    </recommendedName>
    <alternativeName>
        <fullName evidence="4">D-serine deaminase</fullName>
        <shortName evidence="4">DSD</shortName>
    </alternativeName>
</protein>
<dbReference type="Gene3D" id="3.40.50.1100">
    <property type="match status" value="2"/>
</dbReference>
<dbReference type="SUPFAM" id="SSF53686">
    <property type="entry name" value="Tryptophan synthase beta subunit-like PLP-dependent enzymes"/>
    <property type="match status" value="1"/>
</dbReference>
<dbReference type="InterPro" id="IPR001926">
    <property type="entry name" value="TrpB-like_PALP"/>
</dbReference>
<proteinExistence type="inferred from homology"/>
<dbReference type="InterPro" id="IPR050147">
    <property type="entry name" value="Ser/Thr_Dehydratase"/>
</dbReference>
<dbReference type="InterPro" id="IPR000634">
    <property type="entry name" value="Ser/Thr_deHydtase_PyrdxlP-BS"/>
</dbReference>
<organism evidence="6 7">
    <name type="scientific">Actinomyces massiliensis F0489</name>
    <dbReference type="NCBI Taxonomy" id="1125718"/>
    <lineage>
        <taxon>Bacteria</taxon>
        <taxon>Bacillati</taxon>
        <taxon>Actinomycetota</taxon>
        <taxon>Actinomycetes</taxon>
        <taxon>Actinomycetales</taxon>
        <taxon>Actinomycetaceae</taxon>
        <taxon>Actinomyces</taxon>
    </lineage>
</organism>
<sequence length="474" mass="50721">MTSSTPPTSSERIHGRTAEEWAGALPLLKPLTAMTETSWFNPDIRGAAEGLADVGLARADIEDAAARLKRFAPYLAAVFPDTRATLGILESPLVAIPSMQADMERDCGHAVAGRLWLKLDSELPISGSIKARGGIYEVLKHTEDLAVSAGLIGYDDDYAVLAGPEAADFFSGYSVAVGSTGNLGLSIGVMSAELGFRAVVHMSADARQWKKDMLRAHGVEVVEHASDYSEAVRRGRAQAEDDPTCFFIDDENSRNLFLGYSVAAHRLAGQLQALDITVDERHPLLVHLPCGVGGGPGGVAFGLKVEFGDAARVVFAEPTHCPSMFLGVYTGLHSAMSVQDFGIDNVTAADGLACGRPSGFVGRAMQHLIDGFVTVDDDHLYTLLAQLHEAEGIDIEPSSTAGLLGPVRVSEDADYRVRLGLDDRTLARATHIVWATGGSMVPRPEMNEYVRRGRELLRNRCGRLVGAEPSKRSG</sequence>
<keyword evidence="3 4" id="KW-0456">Lyase</keyword>
<feature type="domain" description="Tryptophan synthase beta chain-like PALP" evidence="5">
    <location>
        <begin position="86"/>
        <end position="406"/>
    </location>
</feature>